<feature type="binding site" evidence="8">
    <location>
        <begin position="21"/>
        <end position="26"/>
    </location>
    <ligand>
        <name>ATP</name>
        <dbReference type="ChEBI" id="CHEBI:30616"/>
    </ligand>
</feature>
<dbReference type="SMART" id="SM00977">
    <property type="entry name" value="TilS_C"/>
    <property type="match status" value="1"/>
</dbReference>
<comment type="similarity">
    <text evidence="8">Belongs to the tRNA(Ile)-lysidine synthase family.</text>
</comment>
<evidence type="ECO:0000256" key="3">
    <source>
        <dbReference type="ARBA" id="ARBA00022598"/>
    </source>
</evidence>
<dbReference type="NCBIfam" id="TIGR02433">
    <property type="entry name" value="lysidine_TilS_C"/>
    <property type="match status" value="1"/>
</dbReference>
<dbReference type="NCBIfam" id="TIGR02432">
    <property type="entry name" value="lysidine_TilS_N"/>
    <property type="match status" value="1"/>
</dbReference>
<dbReference type="Pfam" id="PF01171">
    <property type="entry name" value="ATP_bind_3"/>
    <property type="match status" value="1"/>
</dbReference>
<evidence type="ECO:0000256" key="1">
    <source>
        <dbReference type="ARBA" id="ARBA00004496"/>
    </source>
</evidence>
<reference evidence="10" key="1">
    <citation type="submission" date="2023-09" db="EMBL/GenBank/DDBJ databases">
        <title>Genomes of two closely related lineages of the louse Polyplax serrata with different host specificities.</title>
        <authorList>
            <person name="Martinu J."/>
            <person name="Tarabai H."/>
            <person name="Stefka J."/>
            <person name="Hypsa V."/>
        </authorList>
    </citation>
    <scope>NUCLEOTIDE SEQUENCE [LARGE SCALE GENOMIC DNA]</scope>
    <source>
        <strain evidence="10">98ZLc_SE</strain>
    </source>
</reference>
<keyword evidence="5 8" id="KW-0547">Nucleotide-binding</keyword>
<dbReference type="EMBL" id="CP135137">
    <property type="protein sequence ID" value="WWR11497.1"/>
    <property type="molecule type" value="Genomic_DNA"/>
</dbReference>
<comment type="domain">
    <text evidence="8">The N-terminal region contains the highly conserved SGGXDS motif, predicted to be a P-loop motif involved in ATP binding.</text>
</comment>
<dbReference type="HAMAP" id="MF_01161">
    <property type="entry name" value="tRNA_Ile_lys_synt"/>
    <property type="match status" value="1"/>
</dbReference>
<evidence type="ECO:0000259" key="9">
    <source>
        <dbReference type="SMART" id="SM00977"/>
    </source>
</evidence>
<keyword evidence="2 8" id="KW-0963">Cytoplasm</keyword>
<dbReference type="InterPro" id="IPR011063">
    <property type="entry name" value="TilS/TtcA_N"/>
</dbReference>
<protein>
    <recommendedName>
        <fullName evidence="8">tRNA(Ile)-lysidine synthase</fullName>
        <ecNumber evidence="8">6.3.4.19</ecNumber>
    </recommendedName>
    <alternativeName>
        <fullName evidence="8">tRNA(Ile)-2-lysyl-cytidine synthase</fullName>
    </alternativeName>
    <alternativeName>
        <fullName evidence="8">tRNA(Ile)-lysidine synthetase</fullName>
    </alternativeName>
</protein>
<gene>
    <name evidence="8 10" type="primary">tilS</name>
    <name evidence="10" type="ORF">RQL39_02290</name>
</gene>
<proteinExistence type="inferred from homology"/>
<dbReference type="EC" id="6.3.4.19" evidence="8"/>
<keyword evidence="3 8" id="KW-0436">Ligase</keyword>
<dbReference type="RefSeq" id="WP_338516070.1">
    <property type="nucleotide sequence ID" value="NZ_CP135137.1"/>
</dbReference>
<organism evidence="10 11">
    <name type="scientific">Candidatus Legionella polyplacis</name>
    <dbReference type="NCBI Taxonomy" id="2005262"/>
    <lineage>
        <taxon>Bacteria</taxon>
        <taxon>Pseudomonadati</taxon>
        <taxon>Pseudomonadota</taxon>
        <taxon>Gammaproteobacteria</taxon>
        <taxon>Legionellales</taxon>
        <taxon>Legionellaceae</taxon>
        <taxon>Legionella</taxon>
    </lineage>
</organism>
<dbReference type="SUPFAM" id="SSF56037">
    <property type="entry name" value="PheT/TilS domain"/>
    <property type="match status" value="1"/>
</dbReference>
<dbReference type="Gene3D" id="3.40.50.620">
    <property type="entry name" value="HUPs"/>
    <property type="match status" value="1"/>
</dbReference>
<dbReference type="PANTHER" id="PTHR43033:SF1">
    <property type="entry name" value="TRNA(ILE)-LYSIDINE SYNTHASE-RELATED"/>
    <property type="match status" value="1"/>
</dbReference>
<evidence type="ECO:0000256" key="6">
    <source>
        <dbReference type="ARBA" id="ARBA00022840"/>
    </source>
</evidence>
<name>A0ABZ2GZ63_9GAMM</name>
<keyword evidence="11" id="KW-1185">Reference proteome</keyword>
<dbReference type="Pfam" id="PF11734">
    <property type="entry name" value="TilS_C"/>
    <property type="match status" value="1"/>
</dbReference>
<dbReference type="SUPFAM" id="SSF82829">
    <property type="entry name" value="MesJ substrate recognition domain-like"/>
    <property type="match status" value="1"/>
</dbReference>
<dbReference type="CDD" id="cd01992">
    <property type="entry name" value="TilS_N"/>
    <property type="match status" value="1"/>
</dbReference>
<dbReference type="InterPro" id="IPR012795">
    <property type="entry name" value="tRNA_Ile_lys_synt_N"/>
</dbReference>
<evidence type="ECO:0000256" key="2">
    <source>
        <dbReference type="ARBA" id="ARBA00022490"/>
    </source>
</evidence>
<evidence type="ECO:0000256" key="7">
    <source>
        <dbReference type="ARBA" id="ARBA00048539"/>
    </source>
</evidence>
<dbReference type="Proteomes" id="UP001368618">
    <property type="component" value="Chromosome"/>
</dbReference>
<evidence type="ECO:0000313" key="10">
    <source>
        <dbReference type="EMBL" id="WWR11497.1"/>
    </source>
</evidence>
<dbReference type="InterPro" id="IPR014729">
    <property type="entry name" value="Rossmann-like_a/b/a_fold"/>
</dbReference>
<dbReference type="PANTHER" id="PTHR43033">
    <property type="entry name" value="TRNA(ILE)-LYSIDINE SYNTHASE-RELATED"/>
    <property type="match status" value="1"/>
</dbReference>
<keyword evidence="4 8" id="KW-0819">tRNA processing</keyword>
<feature type="domain" description="Lysidine-tRNA(Ile) synthetase C-terminal" evidence="9">
    <location>
        <begin position="361"/>
        <end position="433"/>
    </location>
</feature>
<evidence type="ECO:0000313" key="11">
    <source>
        <dbReference type="Proteomes" id="UP001368618"/>
    </source>
</evidence>
<keyword evidence="6 8" id="KW-0067">ATP-binding</keyword>
<evidence type="ECO:0000256" key="5">
    <source>
        <dbReference type="ARBA" id="ARBA00022741"/>
    </source>
</evidence>
<accession>A0ABZ2GZ63</accession>
<comment type="subcellular location">
    <subcellularLocation>
        <location evidence="1 8">Cytoplasm</location>
    </subcellularLocation>
</comment>
<evidence type="ECO:0000256" key="4">
    <source>
        <dbReference type="ARBA" id="ARBA00022694"/>
    </source>
</evidence>
<dbReference type="GO" id="GO:0032267">
    <property type="term" value="F:tRNA(Ile)-lysidine synthase activity"/>
    <property type="evidence" value="ECO:0007669"/>
    <property type="project" value="UniProtKB-EC"/>
</dbReference>
<evidence type="ECO:0000256" key="8">
    <source>
        <dbReference type="HAMAP-Rule" id="MF_01161"/>
    </source>
</evidence>
<dbReference type="Gene3D" id="1.20.59.20">
    <property type="match status" value="1"/>
</dbReference>
<dbReference type="InterPro" id="IPR012094">
    <property type="entry name" value="tRNA_Ile_lys_synt"/>
</dbReference>
<dbReference type="InterPro" id="IPR012796">
    <property type="entry name" value="Lysidine-tRNA-synth_C"/>
</dbReference>
<dbReference type="SUPFAM" id="SSF52402">
    <property type="entry name" value="Adenine nucleotide alpha hydrolases-like"/>
    <property type="match status" value="1"/>
</dbReference>
<comment type="catalytic activity">
    <reaction evidence="7 8">
        <text>cytidine(34) in tRNA(Ile2) + L-lysine + ATP = lysidine(34) in tRNA(Ile2) + AMP + diphosphate + H(+)</text>
        <dbReference type="Rhea" id="RHEA:43744"/>
        <dbReference type="Rhea" id="RHEA-COMP:10625"/>
        <dbReference type="Rhea" id="RHEA-COMP:10670"/>
        <dbReference type="ChEBI" id="CHEBI:15378"/>
        <dbReference type="ChEBI" id="CHEBI:30616"/>
        <dbReference type="ChEBI" id="CHEBI:32551"/>
        <dbReference type="ChEBI" id="CHEBI:33019"/>
        <dbReference type="ChEBI" id="CHEBI:82748"/>
        <dbReference type="ChEBI" id="CHEBI:83665"/>
        <dbReference type="ChEBI" id="CHEBI:456215"/>
        <dbReference type="EC" id="6.3.4.19"/>
    </reaction>
</comment>
<sequence>MLNSYWLSYLKKYDRLFVGFSGGLDSTVLLHSLFTEKYFRSKLVALHINHNLSDRSYFWQDHCKKFCHSRKILFISKNIYFTKLSNIEYMARRIRYSIYLSLLGKNDAILLGHHKNDQIETLLLHLFRGSGVYGLSAMHSVRSLKFGYVVRPFLEYESYILKQYANKNNLNWVDDDSNHNNIFSRNFLRNKVIPLITLHWPGIVNNLSRLASNCLDASNNLFDLAKIDCPEILNSKYKNFASIPIENLLKLSIERIKNVLYFWFKNLGVFIPNSKIFNIIAINIKSSKKIINVKVSWKNICIRYYKENLYILFNGFDCCYNLNTILYWVDFPNPLFLGENLGTLSVVHTRYGLFIPKGSKIFIKFRSGGECIRWKKQNKMLKKLFQYWNVPPWLRSRIPLLYVDNKLACVIGYAISDYFYYVSKKNSSYWFKLS</sequence>
<comment type="function">
    <text evidence="8">Ligates lysine onto the cytidine present at position 34 of the AUA codon-specific tRNA(Ile) that contains the anticodon CAU, in an ATP-dependent manner. Cytidine is converted to lysidine, thus changing the amino acid specificity of the tRNA from methionine to isoleucine.</text>
</comment>